<dbReference type="EMBL" id="AXCM01019929">
    <property type="status" value="NOT_ANNOTATED_CDS"/>
    <property type="molecule type" value="Genomic_DNA"/>
</dbReference>
<dbReference type="PANTHER" id="PTHR12277">
    <property type="entry name" value="ALPHA/BETA HYDROLASE DOMAIN-CONTAINING PROTEIN"/>
    <property type="match status" value="1"/>
</dbReference>
<proteinExistence type="predicted"/>
<dbReference type="EnsemblMetazoa" id="ACUA017139-RA">
    <property type="protein sequence ID" value="ACUA017139-PA"/>
    <property type="gene ID" value="ACUA017139"/>
</dbReference>
<keyword evidence="4" id="KW-1185">Reference proteome</keyword>
<dbReference type="GO" id="GO:0004622">
    <property type="term" value="F:phosphatidylcholine lysophospholipase activity"/>
    <property type="evidence" value="ECO:0007669"/>
    <property type="project" value="TreeGrafter"/>
</dbReference>
<feature type="domain" description="Serine aminopeptidase S33" evidence="2">
    <location>
        <begin position="150"/>
        <end position="273"/>
    </location>
</feature>
<dbReference type="GO" id="GO:0006660">
    <property type="term" value="P:phosphatidylserine catabolic process"/>
    <property type="evidence" value="ECO:0007669"/>
    <property type="project" value="TreeGrafter"/>
</dbReference>
<evidence type="ECO:0000259" key="2">
    <source>
        <dbReference type="Pfam" id="PF12146"/>
    </source>
</evidence>
<dbReference type="PANTHER" id="PTHR12277:SF194">
    <property type="entry name" value="FI04476P"/>
    <property type="match status" value="1"/>
</dbReference>
<organism evidence="3 4">
    <name type="scientific">Anopheles culicifacies</name>
    <dbReference type="NCBI Taxonomy" id="139723"/>
    <lineage>
        <taxon>Eukaryota</taxon>
        <taxon>Metazoa</taxon>
        <taxon>Ecdysozoa</taxon>
        <taxon>Arthropoda</taxon>
        <taxon>Hexapoda</taxon>
        <taxon>Insecta</taxon>
        <taxon>Pterygota</taxon>
        <taxon>Neoptera</taxon>
        <taxon>Endopterygota</taxon>
        <taxon>Diptera</taxon>
        <taxon>Nematocera</taxon>
        <taxon>Culicoidea</taxon>
        <taxon>Culicidae</taxon>
        <taxon>Anophelinae</taxon>
        <taxon>Anopheles</taxon>
        <taxon>culicifacies species complex</taxon>
    </lineage>
</organism>
<evidence type="ECO:0000256" key="1">
    <source>
        <dbReference type="SAM" id="MobiDB-lite"/>
    </source>
</evidence>
<dbReference type="ESTHER" id="9dipt-a0a182mfn5">
    <property type="family name" value="ABHD12-PHARC"/>
</dbReference>
<sequence length="379" mass="43223">MLGQVNLSRERSEQLTFTSVSAERAVAPQRMNFASKSPVSLLNQRALKCTSRWSVPSMKRTNSHANSFSRSFNGTESLRKLSNTSLPTIDGSTSNGGSISHDTTDSVDGADGTDRYSRIEKILRQDHFKPTDEANQRELFEEALRATTNDVVLYLHGNTASRGAPHRVELYQTLRALNYHVIAMDYRGYGDSANVSPTERGVVYDALAVYQYITSITKNPVYLWGHSLGTGVSTHLMSLLTEMSLPGPRALVLESPFNNIKEEICAHPFSKLYRHLPWFDILISRPMYNNMLRFESDQHIAEFRQPVLILHAEDDLVVPFELGYKLYRRALDTRGKAWGPIEFHRFEKSSHYGHKYICRAPNLPEIVVRFFHAYRNEQY</sequence>
<dbReference type="VEuPathDB" id="VectorBase:ACUA017139"/>
<dbReference type="Pfam" id="PF12146">
    <property type="entry name" value="Hydrolase_4"/>
    <property type="match status" value="1"/>
</dbReference>
<evidence type="ECO:0000313" key="3">
    <source>
        <dbReference type="EnsemblMetazoa" id="ACUA017139-PA"/>
    </source>
</evidence>
<dbReference type="InterPro" id="IPR029058">
    <property type="entry name" value="AB_hydrolase_fold"/>
</dbReference>
<dbReference type="Gene3D" id="3.40.50.1820">
    <property type="entry name" value="alpha/beta hydrolase"/>
    <property type="match status" value="1"/>
</dbReference>
<reference evidence="3" key="2">
    <citation type="submission" date="2020-05" db="UniProtKB">
        <authorList>
            <consortium name="EnsemblMetazoa"/>
        </authorList>
    </citation>
    <scope>IDENTIFICATION</scope>
    <source>
        <strain evidence="3">A-37</strain>
    </source>
</reference>
<dbReference type="InterPro" id="IPR022742">
    <property type="entry name" value="Hydrolase_4"/>
</dbReference>
<feature type="region of interest" description="Disordered" evidence="1">
    <location>
        <begin position="86"/>
        <end position="112"/>
    </location>
</feature>
<dbReference type="STRING" id="139723.A0A182MFN5"/>
<dbReference type="GO" id="GO:0005789">
    <property type="term" value="C:endoplasmic reticulum membrane"/>
    <property type="evidence" value="ECO:0007669"/>
    <property type="project" value="TreeGrafter"/>
</dbReference>
<protein>
    <recommendedName>
        <fullName evidence="2">Serine aminopeptidase S33 domain-containing protein</fullName>
    </recommendedName>
</protein>
<dbReference type="GO" id="GO:0047372">
    <property type="term" value="F:monoacylglycerol lipase activity"/>
    <property type="evidence" value="ECO:0007669"/>
    <property type="project" value="TreeGrafter"/>
</dbReference>
<dbReference type="Proteomes" id="UP000075883">
    <property type="component" value="Unassembled WGS sequence"/>
</dbReference>
<dbReference type="GO" id="GO:0052651">
    <property type="term" value="P:monoacylglycerol catabolic process"/>
    <property type="evidence" value="ECO:0007669"/>
    <property type="project" value="TreeGrafter"/>
</dbReference>
<evidence type="ECO:0000313" key="4">
    <source>
        <dbReference type="Proteomes" id="UP000075883"/>
    </source>
</evidence>
<dbReference type="AlphaFoldDB" id="A0A182MFN5"/>
<dbReference type="SUPFAM" id="SSF53474">
    <property type="entry name" value="alpha/beta-Hydrolases"/>
    <property type="match status" value="1"/>
</dbReference>
<feature type="compositionally biased region" description="Polar residues" evidence="1">
    <location>
        <begin position="86"/>
        <end position="101"/>
    </location>
</feature>
<accession>A0A182MFN5</accession>
<name>A0A182MFN5_9DIPT</name>
<reference evidence="4" key="1">
    <citation type="submission" date="2013-09" db="EMBL/GenBank/DDBJ databases">
        <title>The Genome Sequence of Anopheles culicifacies species A.</title>
        <authorList>
            <consortium name="The Broad Institute Genomics Platform"/>
            <person name="Neafsey D.E."/>
            <person name="Besansky N."/>
            <person name="Howell P."/>
            <person name="Walton C."/>
            <person name="Young S.K."/>
            <person name="Zeng Q."/>
            <person name="Gargeya S."/>
            <person name="Fitzgerald M."/>
            <person name="Haas B."/>
            <person name="Abouelleil A."/>
            <person name="Allen A.W."/>
            <person name="Alvarado L."/>
            <person name="Arachchi H.M."/>
            <person name="Berlin A.M."/>
            <person name="Chapman S.B."/>
            <person name="Gainer-Dewar J."/>
            <person name="Goldberg J."/>
            <person name="Griggs A."/>
            <person name="Gujja S."/>
            <person name="Hansen M."/>
            <person name="Howarth C."/>
            <person name="Imamovic A."/>
            <person name="Ireland A."/>
            <person name="Larimer J."/>
            <person name="McCowan C."/>
            <person name="Murphy C."/>
            <person name="Pearson M."/>
            <person name="Poon T.W."/>
            <person name="Priest M."/>
            <person name="Roberts A."/>
            <person name="Saif S."/>
            <person name="Shea T."/>
            <person name="Sisk P."/>
            <person name="Sykes S."/>
            <person name="Wortman J."/>
            <person name="Nusbaum C."/>
            <person name="Birren B."/>
        </authorList>
    </citation>
    <scope>NUCLEOTIDE SEQUENCE [LARGE SCALE GENOMIC DNA]</scope>
    <source>
        <strain evidence="4">A-37</strain>
    </source>
</reference>